<name>A0A9Q1FQ98_SYNKA</name>
<dbReference type="AlphaFoldDB" id="A0A9Q1FQ98"/>
<evidence type="ECO:0000313" key="1">
    <source>
        <dbReference type="EMBL" id="KAJ8363901.1"/>
    </source>
</evidence>
<comment type="caution">
    <text evidence="1">The sequence shown here is derived from an EMBL/GenBank/DDBJ whole genome shotgun (WGS) entry which is preliminary data.</text>
</comment>
<organism evidence="1 2">
    <name type="scientific">Synaphobranchus kaupii</name>
    <name type="common">Kaup's arrowtooth eel</name>
    <dbReference type="NCBI Taxonomy" id="118154"/>
    <lineage>
        <taxon>Eukaryota</taxon>
        <taxon>Metazoa</taxon>
        <taxon>Chordata</taxon>
        <taxon>Craniata</taxon>
        <taxon>Vertebrata</taxon>
        <taxon>Euteleostomi</taxon>
        <taxon>Actinopterygii</taxon>
        <taxon>Neopterygii</taxon>
        <taxon>Teleostei</taxon>
        <taxon>Anguilliformes</taxon>
        <taxon>Synaphobranchidae</taxon>
        <taxon>Synaphobranchus</taxon>
    </lineage>
</organism>
<gene>
    <name evidence="1" type="ORF">SKAU_G00127320</name>
</gene>
<sequence>MTDSLCVPTGGMKPEFYQSLMVQPHTMLVPGCWQPTCLSPNGLINGTGDGGPTQWSRSTIYQEHGVKEDKTRDVIRENGAKRRPCGAATRPAPLHIARPLIHSPACVCALITSSPRGLLINSH</sequence>
<dbReference type="Proteomes" id="UP001152622">
    <property type="component" value="Chromosome 4"/>
</dbReference>
<dbReference type="EMBL" id="JAINUF010000004">
    <property type="protein sequence ID" value="KAJ8363901.1"/>
    <property type="molecule type" value="Genomic_DNA"/>
</dbReference>
<proteinExistence type="predicted"/>
<keyword evidence="2" id="KW-1185">Reference proteome</keyword>
<protein>
    <submittedName>
        <fullName evidence="1">Uncharacterized protein</fullName>
    </submittedName>
</protein>
<evidence type="ECO:0000313" key="2">
    <source>
        <dbReference type="Proteomes" id="UP001152622"/>
    </source>
</evidence>
<accession>A0A9Q1FQ98</accession>
<reference evidence="1" key="1">
    <citation type="journal article" date="2023" name="Science">
        <title>Genome structures resolve the early diversification of teleost fishes.</title>
        <authorList>
            <person name="Parey E."/>
            <person name="Louis A."/>
            <person name="Montfort J."/>
            <person name="Bouchez O."/>
            <person name="Roques C."/>
            <person name="Iampietro C."/>
            <person name="Lluch J."/>
            <person name="Castinel A."/>
            <person name="Donnadieu C."/>
            <person name="Desvignes T."/>
            <person name="Floi Bucao C."/>
            <person name="Jouanno E."/>
            <person name="Wen M."/>
            <person name="Mejri S."/>
            <person name="Dirks R."/>
            <person name="Jansen H."/>
            <person name="Henkel C."/>
            <person name="Chen W.J."/>
            <person name="Zahm M."/>
            <person name="Cabau C."/>
            <person name="Klopp C."/>
            <person name="Thompson A.W."/>
            <person name="Robinson-Rechavi M."/>
            <person name="Braasch I."/>
            <person name="Lecointre G."/>
            <person name="Bobe J."/>
            <person name="Postlethwait J.H."/>
            <person name="Berthelot C."/>
            <person name="Roest Crollius H."/>
            <person name="Guiguen Y."/>
        </authorList>
    </citation>
    <scope>NUCLEOTIDE SEQUENCE</scope>
    <source>
        <strain evidence="1">WJC10195</strain>
    </source>
</reference>